<proteinExistence type="predicted"/>
<keyword evidence="2" id="KW-0378">Hydrolase</keyword>
<dbReference type="InterPro" id="IPR002421">
    <property type="entry name" value="5-3_exonuclease"/>
</dbReference>
<dbReference type="PATRIC" id="fig|717960.3.peg.1770"/>
<dbReference type="InterPro" id="IPR038969">
    <property type="entry name" value="FEN"/>
</dbReference>
<evidence type="ECO:0000256" key="4">
    <source>
        <dbReference type="ARBA" id="ARBA00050026"/>
    </source>
</evidence>
<dbReference type="SUPFAM" id="SSF88723">
    <property type="entry name" value="PIN domain-like"/>
    <property type="match status" value="1"/>
</dbReference>
<reference evidence="6 7" key="1">
    <citation type="submission" date="2010-03" db="EMBL/GenBank/DDBJ databases">
        <title>The genome sequence of Eubacterium cylindroides T2-87.</title>
        <authorList>
            <consortium name="metaHIT consortium -- http://www.metahit.eu/"/>
            <person name="Pajon A."/>
            <person name="Turner K."/>
            <person name="Parkhill J."/>
            <person name="Duncan S."/>
            <person name="Flint H."/>
        </authorList>
    </citation>
    <scope>NUCLEOTIDE SEQUENCE [LARGE SCALE GENOMIC DNA]</scope>
    <source>
        <strain evidence="6 7">T2-87</strain>
    </source>
</reference>
<dbReference type="CDD" id="cd09859">
    <property type="entry name" value="PIN_53EXO"/>
    <property type="match status" value="1"/>
</dbReference>
<dbReference type="GO" id="GO:0008409">
    <property type="term" value="F:5'-3' exonuclease activity"/>
    <property type="evidence" value="ECO:0007669"/>
    <property type="project" value="InterPro"/>
</dbReference>
<sequence>MSKLLLLDGNSMLFRAYYATLYTHRMSTSNGIPTNAVFGFIMMLNKAIDIIKPDSILVAWDAGKPTFRHKQFAAYKGTRKPLDEDLIVQFPIVREFLDATGIKRFEIEGYEADDIIGSMAKTNSKGMTTILTSDRDLLQLIDDTTHVLLMKKGLSDMDLMDVENFKDKYI</sequence>
<dbReference type="GO" id="GO:0003677">
    <property type="term" value="F:DNA binding"/>
    <property type="evidence" value="ECO:0007669"/>
    <property type="project" value="InterPro"/>
</dbReference>
<dbReference type="PANTHER" id="PTHR42646:SF2">
    <property type="entry name" value="5'-3' EXONUCLEASE FAMILY PROTEIN"/>
    <property type="match status" value="1"/>
</dbReference>
<evidence type="ECO:0000313" key="7">
    <source>
        <dbReference type="Proteomes" id="UP000008801"/>
    </source>
</evidence>
<dbReference type="InterPro" id="IPR020046">
    <property type="entry name" value="5-3_exonucl_a-hlix_arch_N"/>
</dbReference>
<accession>D4JCC5</accession>
<evidence type="ECO:0000256" key="1">
    <source>
        <dbReference type="ARBA" id="ARBA00022722"/>
    </source>
</evidence>
<dbReference type="AlphaFoldDB" id="D4JCC5"/>
<dbReference type="GO" id="GO:0033567">
    <property type="term" value="P:DNA replication, Okazaki fragment processing"/>
    <property type="evidence" value="ECO:0007669"/>
    <property type="project" value="InterPro"/>
</dbReference>
<dbReference type="Proteomes" id="UP000008801">
    <property type="component" value="Chromosome"/>
</dbReference>
<dbReference type="KEGG" id="euc:EC1_00390"/>
<feature type="domain" description="5'-3' exonuclease" evidence="5">
    <location>
        <begin position="2"/>
        <end position="170"/>
    </location>
</feature>
<evidence type="ECO:0000313" key="6">
    <source>
        <dbReference type="EMBL" id="CBK87847.1"/>
    </source>
</evidence>
<organism evidence="6 7">
    <name type="scientific">Faecalitalea cylindroides T2-87</name>
    <dbReference type="NCBI Taxonomy" id="717960"/>
    <lineage>
        <taxon>Bacteria</taxon>
        <taxon>Bacillati</taxon>
        <taxon>Bacillota</taxon>
        <taxon>Erysipelotrichia</taxon>
        <taxon>Erysipelotrichales</taxon>
        <taxon>Erysipelotrichaceae</taxon>
        <taxon>Faecalitalea</taxon>
    </lineage>
</organism>
<dbReference type="STRING" id="717960.EC1_00390"/>
<dbReference type="HOGENOM" id="CLU_004675_1_4_9"/>
<keyword evidence="1" id="KW-0540">Nuclease</keyword>
<protein>
    <recommendedName>
        <fullName evidence="4">5'-3' exonuclease</fullName>
    </recommendedName>
</protein>
<gene>
    <name evidence="6" type="ORF">EC1_00390</name>
</gene>
<dbReference type="Pfam" id="PF02739">
    <property type="entry name" value="5_3_exonuc_N"/>
    <property type="match status" value="1"/>
</dbReference>
<dbReference type="PANTHER" id="PTHR42646">
    <property type="entry name" value="FLAP ENDONUCLEASE XNI"/>
    <property type="match status" value="1"/>
</dbReference>
<dbReference type="Gene3D" id="3.40.50.1010">
    <property type="entry name" value="5'-nuclease"/>
    <property type="match status" value="1"/>
</dbReference>
<dbReference type="EMBL" id="FP929041">
    <property type="protein sequence ID" value="CBK87847.1"/>
    <property type="molecule type" value="Genomic_DNA"/>
</dbReference>
<evidence type="ECO:0000256" key="3">
    <source>
        <dbReference type="ARBA" id="ARBA00049957"/>
    </source>
</evidence>
<evidence type="ECO:0000259" key="5">
    <source>
        <dbReference type="SMART" id="SM00475"/>
    </source>
</evidence>
<evidence type="ECO:0000256" key="2">
    <source>
        <dbReference type="ARBA" id="ARBA00022801"/>
    </source>
</evidence>
<dbReference type="SMART" id="SM00475">
    <property type="entry name" value="53EXOc"/>
    <property type="match status" value="1"/>
</dbReference>
<dbReference type="GO" id="GO:0017108">
    <property type="term" value="F:5'-flap endonuclease activity"/>
    <property type="evidence" value="ECO:0007669"/>
    <property type="project" value="InterPro"/>
</dbReference>
<name>D4JCC5_9FIRM</name>
<comment type="function">
    <text evidence="3">5'-3' exonuclease acting preferentially on double-stranded DNA.</text>
</comment>
<keyword evidence="6" id="KW-0269">Exonuclease</keyword>
<reference evidence="6 7" key="2">
    <citation type="submission" date="2010-03" db="EMBL/GenBank/DDBJ databases">
        <authorList>
            <person name="Pajon A."/>
        </authorList>
    </citation>
    <scope>NUCLEOTIDE SEQUENCE [LARGE SCALE GENOMIC DNA]</scope>
    <source>
        <strain evidence="6 7">T2-87</strain>
    </source>
</reference>
<dbReference type="InterPro" id="IPR029060">
    <property type="entry name" value="PIN-like_dom_sf"/>
</dbReference>